<name>A0A9P4JM33_9PLEO</name>
<sequence length="111" mass="12663">MGENKRNQAMIFPDVPKGAKNCSLNWIIQEKGSFAYTHDGLMRAYELDLSDKTLQEKVDRREFVEWEHVKDLSMMGMDATSYTPDTTFWPELAAADHGVGMMKYCGGEMAF</sequence>
<dbReference type="OrthoDB" id="5431298at2759"/>
<gene>
    <name evidence="1" type="ORF">GQ43DRAFT_440074</name>
</gene>
<reference evidence="1" key="1">
    <citation type="journal article" date="2020" name="Stud. Mycol.">
        <title>101 Dothideomycetes genomes: a test case for predicting lifestyles and emergence of pathogens.</title>
        <authorList>
            <person name="Haridas S."/>
            <person name="Albert R."/>
            <person name="Binder M."/>
            <person name="Bloem J."/>
            <person name="Labutti K."/>
            <person name="Salamov A."/>
            <person name="Andreopoulos B."/>
            <person name="Baker S."/>
            <person name="Barry K."/>
            <person name="Bills G."/>
            <person name="Bluhm B."/>
            <person name="Cannon C."/>
            <person name="Castanera R."/>
            <person name="Culley D."/>
            <person name="Daum C."/>
            <person name="Ezra D."/>
            <person name="Gonzalez J."/>
            <person name="Henrissat B."/>
            <person name="Kuo A."/>
            <person name="Liang C."/>
            <person name="Lipzen A."/>
            <person name="Lutzoni F."/>
            <person name="Magnuson J."/>
            <person name="Mondo S."/>
            <person name="Nolan M."/>
            <person name="Ohm R."/>
            <person name="Pangilinan J."/>
            <person name="Park H.-J."/>
            <person name="Ramirez L."/>
            <person name="Alfaro M."/>
            <person name="Sun H."/>
            <person name="Tritt A."/>
            <person name="Yoshinaga Y."/>
            <person name="Zwiers L.-H."/>
            <person name="Turgeon B."/>
            <person name="Goodwin S."/>
            <person name="Spatafora J."/>
            <person name="Crous P."/>
            <person name="Grigoriev I."/>
        </authorList>
    </citation>
    <scope>NUCLEOTIDE SEQUENCE</scope>
    <source>
        <strain evidence="1">ATCC 74209</strain>
    </source>
</reference>
<dbReference type="Proteomes" id="UP000799536">
    <property type="component" value="Unassembled WGS sequence"/>
</dbReference>
<keyword evidence="2" id="KW-1185">Reference proteome</keyword>
<accession>A0A9P4JM33</accession>
<evidence type="ECO:0000313" key="2">
    <source>
        <dbReference type="Proteomes" id="UP000799536"/>
    </source>
</evidence>
<evidence type="ECO:0000313" key="1">
    <source>
        <dbReference type="EMBL" id="KAF2202023.1"/>
    </source>
</evidence>
<proteinExistence type="predicted"/>
<organism evidence="1 2">
    <name type="scientific">Delitschia confertaspora ATCC 74209</name>
    <dbReference type="NCBI Taxonomy" id="1513339"/>
    <lineage>
        <taxon>Eukaryota</taxon>
        <taxon>Fungi</taxon>
        <taxon>Dikarya</taxon>
        <taxon>Ascomycota</taxon>
        <taxon>Pezizomycotina</taxon>
        <taxon>Dothideomycetes</taxon>
        <taxon>Pleosporomycetidae</taxon>
        <taxon>Pleosporales</taxon>
        <taxon>Delitschiaceae</taxon>
        <taxon>Delitschia</taxon>
    </lineage>
</organism>
<protein>
    <submittedName>
        <fullName evidence="1">Uncharacterized protein</fullName>
    </submittedName>
</protein>
<comment type="caution">
    <text evidence="1">The sequence shown here is derived from an EMBL/GenBank/DDBJ whole genome shotgun (WGS) entry which is preliminary data.</text>
</comment>
<dbReference type="EMBL" id="ML993952">
    <property type="protein sequence ID" value="KAF2202023.1"/>
    <property type="molecule type" value="Genomic_DNA"/>
</dbReference>
<dbReference type="AlphaFoldDB" id="A0A9P4JM33"/>